<evidence type="ECO:0000313" key="5">
    <source>
        <dbReference type="Proteomes" id="UP000471152"/>
    </source>
</evidence>
<dbReference type="SUPFAM" id="SSF53448">
    <property type="entry name" value="Nucleotide-diphospho-sugar transferases"/>
    <property type="match status" value="1"/>
</dbReference>
<dbReference type="PANTHER" id="PTHR43685:SF11">
    <property type="entry name" value="GLYCOSYLTRANSFERASE TAGX-RELATED"/>
    <property type="match status" value="1"/>
</dbReference>
<evidence type="ECO:0000313" key="2">
    <source>
        <dbReference type="EMBL" id="NEK94931.1"/>
    </source>
</evidence>
<evidence type="ECO:0000313" key="4">
    <source>
        <dbReference type="Proteomes" id="UP000468828"/>
    </source>
</evidence>
<dbReference type="GO" id="GO:0016740">
    <property type="term" value="F:transferase activity"/>
    <property type="evidence" value="ECO:0007669"/>
    <property type="project" value="UniProtKB-KW"/>
</dbReference>
<evidence type="ECO:0000313" key="3">
    <source>
        <dbReference type="EMBL" id="NEN51819.1"/>
    </source>
</evidence>
<dbReference type="AlphaFoldDB" id="A0A6P0ET65"/>
<dbReference type="RefSeq" id="WP_163611491.1">
    <property type="nucleotide sequence ID" value="NZ_JAAGWB010000035.1"/>
</dbReference>
<dbReference type="InterPro" id="IPR029044">
    <property type="entry name" value="Nucleotide-diphossugar_trans"/>
</dbReference>
<evidence type="ECO:0000259" key="1">
    <source>
        <dbReference type="Pfam" id="PF00535"/>
    </source>
</evidence>
<dbReference type="Pfam" id="PF00535">
    <property type="entry name" value="Glycos_transf_2"/>
    <property type="match status" value="1"/>
</dbReference>
<dbReference type="EMBL" id="JAAGWB010000035">
    <property type="protein sequence ID" value="NEN51819.1"/>
    <property type="molecule type" value="Genomic_DNA"/>
</dbReference>
<keyword evidence="2" id="KW-0808">Transferase</keyword>
<dbReference type="Proteomes" id="UP000468828">
    <property type="component" value="Unassembled WGS sequence"/>
</dbReference>
<protein>
    <submittedName>
        <fullName evidence="2">Glycosyltransferase family 2 protein</fullName>
    </submittedName>
</protein>
<reference evidence="3 5" key="2">
    <citation type="submission" date="2020-02" db="EMBL/GenBank/DDBJ databases">
        <title>The WGS of Modestobacter muralis DSM 100205.</title>
        <authorList>
            <person name="Jiang Z."/>
        </authorList>
    </citation>
    <scope>NUCLEOTIDE SEQUENCE [LARGE SCALE GENOMIC DNA]</scope>
    <source>
        <strain evidence="3 5">DSM 100205</strain>
    </source>
</reference>
<accession>A0A6P0ET65</accession>
<sequence length="443" mass="48613">MSEPSVSVLIPTYNGERHLRAALRSAREQSHRALEILIGDDGSTDGTAQIVATAAAADDRIRVIRHETNVGAYDNLSGLLREARGEYVKYLLHDDVLATDCVRELVRGMQSAPEATLAFSRRSLIDENGKAVPGHEFPALRDRAGTIDGLELGDSVLETCTNDIGEFSTALFRRDALDLDTLWEVDGRRIDVVTDVKVWIQLLARGPAFYTPRTLSRFRLHPGQNTWNPWAMARGERDWVRLVDWGIRQGFLRDPAQRRRAYSRVLQMAAARLASMVDSPEHGPALETVFLATTALVELGADRSGDAQGPLWRRAHGPGARYRFTQQLDVWTRTYPVALAAPSLAPEELTATVEALRRVAADGVAEKLVIAVPPHLLEEAVPLLEEALAQGPDIDVELVPSDAPATLLRAPWLAVAPPDRRWHADLATAVWSLEPAGVPSAAS</sequence>
<keyword evidence="4" id="KW-1185">Reference proteome</keyword>
<dbReference type="CDD" id="cd00761">
    <property type="entry name" value="Glyco_tranf_GTA_type"/>
    <property type="match status" value="1"/>
</dbReference>
<dbReference type="InterPro" id="IPR050834">
    <property type="entry name" value="Glycosyltransf_2"/>
</dbReference>
<dbReference type="Gene3D" id="3.90.550.10">
    <property type="entry name" value="Spore Coat Polysaccharide Biosynthesis Protein SpsA, Chain A"/>
    <property type="match status" value="1"/>
</dbReference>
<comment type="caution">
    <text evidence="2">The sequence shown here is derived from an EMBL/GenBank/DDBJ whole genome shotgun (WGS) entry which is preliminary data.</text>
</comment>
<reference evidence="2 4" key="1">
    <citation type="submission" date="2020-01" db="EMBL/GenBank/DDBJ databases">
        <title>the WGS Modestobacter muralis CPCC 204518.</title>
        <authorList>
            <person name="Jiang Z."/>
        </authorList>
    </citation>
    <scope>NUCLEOTIDE SEQUENCE [LARGE SCALE GENOMIC DNA]</scope>
    <source>
        <strain evidence="2 4">DSM 100205</strain>
    </source>
</reference>
<proteinExistence type="predicted"/>
<dbReference type="EMBL" id="JAAGWH010000033">
    <property type="protein sequence ID" value="NEK94931.1"/>
    <property type="molecule type" value="Genomic_DNA"/>
</dbReference>
<feature type="domain" description="Glycosyltransferase 2-like" evidence="1">
    <location>
        <begin position="7"/>
        <end position="176"/>
    </location>
</feature>
<dbReference type="PANTHER" id="PTHR43685">
    <property type="entry name" value="GLYCOSYLTRANSFERASE"/>
    <property type="match status" value="1"/>
</dbReference>
<name>A0A6P0ET65_9ACTN</name>
<organism evidence="2 4">
    <name type="scientific">Modestobacter muralis</name>
    <dbReference type="NCBI Taxonomy" id="1608614"/>
    <lineage>
        <taxon>Bacteria</taxon>
        <taxon>Bacillati</taxon>
        <taxon>Actinomycetota</taxon>
        <taxon>Actinomycetes</taxon>
        <taxon>Geodermatophilales</taxon>
        <taxon>Geodermatophilaceae</taxon>
        <taxon>Modestobacter</taxon>
    </lineage>
</organism>
<dbReference type="InterPro" id="IPR001173">
    <property type="entry name" value="Glyco_trans_2-like"/>
</dbReference>
<dbReference type="Proteomes" id="UP000471152">
    <property type="component" value="Unassembled WGS sequence"/>
</dbReference>
<gene>
    <name evidence="3" type="ORF">G3R41_12880</name>
    <name evidence="2" type="ORF">GCU67_12225</name>
</gene>